<evidence type="ECO:0000256" key="2">
    <source>
        <dbReference type="SAM" id="Phobius"/>
    </source>
</evidence>
<dbReference type="Gene3D" id="1.10.287.110">
    <property type="entry name" value="DnaJ domain"/>
    <property type="match status" value="1"/>
</dbReference>
<accession>A0AAV1HW33</accession>
<dbReference type="Pfam" id="PF00226">
    <property type="entry name" value="DnaJ"/>
    <property type="match status" value="1"/>
</dbReference>
<dbReference type="GO" id="GO:0005783">
    <property type="term" value="C:endoplasmic reticulum"/>
    <property type="evidence" value="ECO:0007669"/>
    <property type="project" value="TreeGrafter"/>
</dbReference>
<keyword evidence="2" id="KW-0812">Transmembrane</keyword>
<evidence type="ECO:0000313" key="4">
    <source>
        <dbReference type="EMBL" id="CAK0752542.1"/>
    </source>
</evidence>
<evidence type="ECO:0000259" key="3">
    <source>
        <dbReference type="PROSITE" id="PS50076"/>
    </source>
</evidence>
<dbReference type="PROSITE" id="PS50076">
    <property type="entry name" value="DNAJ_2"/>
    <property type="match status" value="1"/>
</dbReference>
<dbReference type="CDD" id="cd06257">
    <property type="entry name" value="DnaJ"/>
    <property type="match status" value="1"/>
</dbReference>
<feature type="transmembrane region" description="Helical" evidence="2">
    <location>
        <begin position="94"/>
        <end position="114"/>
    </location>
</feature>
<protein>
    <recommendedName>
        <fullName evidence="3">J domain-containing protein</fullName>
    </recommendedName>
</protein>
<dbReference type="SUPFAM" id="SSF46565">
    <property type="entry name" value="Chaperone J-domain"/>
    <property type="match status" value="1"/>
</dbReference>
<proteinExistence type="predicted"/>
<dbReference type="GO" id="GO:0051087">
    <property type="term" value="F:protein-folding chaperone binding"/>
    <property type="evidence" value="ECO:0007669"/>
    <property type="project" value="TreeGrafter"/>
</dbReference>
<sequence>MGEDRAVDPYTVLGIERNADHAEVKQAFRTLAMRYHPDMSIEPDAPRRFEEVRKAADEILNRSRKPAISAAAAAAADASSMSWRTERITRHPRFAALFSAACLIGGCIIFVGALRVHQDLYTYNRVPATLQEQREPSEAQLRIRELLMEKRQAAAMRGKDGKQA</sequence>
<dbReference type="PANTHER" id="PTHR44360">
    <property type="entry name" value="DNAJ HOMOLOG SUBFAMILY B MEMBER 9"/>
    <property type="match status" value="1"/>
</dbReference>
<keyword evidence="5" id="KW-1185">Reference proteome</keyword>
<comment type="caution">
    <text evidence="4">The sequence shown here is derived from an EMBL/GenBank/DDBJ whole genome shotgun (WGS) entry which is preliminary data.</text>
</comment>
<gene>
    <name evidence="4" type="ORF">CVIRNUC_002154</name>
</gene>
<dbReference type="InterPro" id="IPR001623">
    <property type="entry name" value="DnaJ_domain"/>
</dbReference>
<dbReference type="GO" id="GO:0036503">
    <property type="term" value="P:ERAD pathway"/>
    <property type="evidence" value="ECO:0007669"/>
    <property type="project" value="TreeGrafter"/>
</dbReference>
<dbReference type="EMBL" id="CAUYUE010000003">
    <property type="protein sequence ID" value="CAK0752542.1"/>
    <property type="molecule type" value="Genomic_DNA"/>
</dbReference>
<dbReference type="PANTHER" id="PTHR44360:SF1">
    <property type="entry name" value="DNAJ HOMOLOG SUBFAMILY B MEMBER 9"/>
    <property type="match status" value="1"/>
</dbReference>
<dbReference type="InterPro" id="IPR036869">
    <property type="entry name" value="J_dom_sf"/>
</dbReference>
<dbReference type="PRINTS" id="PR00625">
    <property type="entry name" value="JDOMAIN"/>
</dbReference>
<dbReference type="InterPro" id="IPR051948">
    <property type="entry name" value="Hsp70_co-chaperone_J-domain"/>
</dbReference>
<evidence type="ECO:0000313" key="5">
    <source>
        <dbReference type="Proteomes" id="UP001314263"/>
    </source>
</evidence>
<dbReference type="AlphaFoldDB" id="A0AAV1HW33"/>
<reference evidence="4 5" key="1">
    <citation type="submission" date="2023-10" db="EMBL/GenBank/DDBJ databases">
        <authorList>
            <person name="Maclean D."/>
            <person name="Macfadyen A."/>
        </authorList>
    </citation>
    <scope>NUCLEOTIDE SEQUENCE [LARGE SCALE GENOMIC DNA]</scope>
</reference>
<feature type="domain" description="J" evidence="3">
    <location>
        <begin position="8"/>
        <end position="65"/>
    </location>
</feature>
<name>A0AAV1HW33_9CHLO</name>
<dbReference type="GO" id="GO:0051787">
    <property type="term" value="F:misfolded protein binding"/>
    <property type="evidence" value="ECO:0007669"/>
    <property type="project" value="TreeGrafter"/>
</dbReference>
<evidence type="ECO:0000256" key="1">
    <source>
        <dbReference type="ARBA" id="ARBA00023186"/>
    </source>
</evidence>
<keyword evidence="2" id="KW-0472">Membrane</keyword>
<dbReference type="SMART" id="SM00271">
    <property type="entry name" value="DnaJ"/>
    <property type="match status" value="1"/>
</dbReference>
<organism evidence="4 5">
    <name type="scientific">Coccomyxa viridis</name>
    <dbReference type="NCBI Taxonomy" id="1274662"/>
    <lineage>
        <taxon>Eukaryota</taxon>
        <taxon>Viridiplantae</taxon>
        <taxon>Chlorophyta</taxon>
        <taxon>core chlorophytes</taxon>
        <taxon>Trebouxiophyceae</taxon>
        <taxon>Trebouxiophyceae incertae sedis</taxon>
        <taxon>Coccomyxaceae</taxon>
        <taxon>Coccomyxa</taxon>
    </lineage>
</organism>
<keyword evidence="2" id="KW-1133">Transmembrane helix</keyword>
<dbReference type="Proteomes" id="UP001314263">
    <property type="component" value="Unassembled WGS sequence"/>
</dbReference>
<keyword evidence="1" id="KW-0143">Chaperone</keyword>